<keyword evidence="6" id="KW-1185">Reference proteome</keyword>
<dbReference type="Proteomes" id="UP000186601">
    <property type="component" value="Unassembled WGS sequence"/>
</dbReference>
<evidence type="ECO:0000313" key="5">
    <source>
        <dbReference type="EMBL" id="PSR77431.1"/>
    </source>
</evidence>
<keyword evidence="3" id="KW-0418">Kinase</keyword>
<evidence type="ECO:0000256" key="3">
    <source>
        <dbReference type="ARBA" id="ARBA00022777"/>
    </source>
</evidence>
<comment type="caution">
    <text evidence="5">The sequence shown here is derived from an EMBL/GenBank/DDBJ whole genome shotgun (WGS) entry which is preliminary data.</text>
</comment>
<dbReference type="Gene3D" id="3.30.420.40">
    <property type="match status" value="2"/>
</dbReference>
<name>A0A2R6NV70_9APHY</name>
<dbReference type="GO" id="GO:0005829">
    <property type="term" value="C:cytosol"/>
    <property type="evidence" value="ECO:0007669"/>
    <property type="project" value="TreeGrafter"/>
</dbReference>
<feature type="compositionally biased region" description="Low complexity" evidence="4">
    <location>
        <begin position="565"/>
        <end position="580"/>
    </location>
</feature>
<keyword evidence="2" id="KW-0808">Transferase</keyword>
<organism evidence="5 6">
    <name type="scientific">Hermanssonia centrifuga</name>
    <dbReference type="NCBI Taxonomy" id="98765"/>
    <lineage>
        <taxon>Eukaryota</taxon>
        <taxon>Fungi</taxon>
        <taxon>Dikarya</taxon>
        <taxon>Basidiomycota</taxon>
        <taxon>Agaricomycotina</taxon>
        <taxon>Agaricomycetes</taxon>
        <taxon>Polyporales</taxon>
        <taxon>Meruliaceae</taxon>
        <taxon>Hermanssonia</taxon>
    </lineage>
</organism>
<reference evidence="5 6" key="1">
    <citation type="submission" date="2018-02" db="EMBL/GenBank/DDBJ databases">
        <title>Genome sequence of the basidiomycete white-rot fungus Phlebia centrifuga.</title>
        <authorList>
            <person name="Granchi Z."/>
            <person name="Peng M."/>
            <person name="de Vries R.P."/>
            <person name="Hilden K."/>
            <person name="Makela M.R."/>
            <person name="Grigoriev I."/>
            <person name="Riley R."/>
        </authorList>
    </citation>
    <scope>NUCLEOTIDE SEQUENCE [LARGE SCALE GENOMIC DNA]</scope>
    <source>
        <strain evidence="5 6">FBCC195</strain>
    </source>
</reference>
<evidence type="ECO:0000256" key="1">
    <source>
        <dbReference type="ARBA" id="ARBA00009156"/>
    </source>
</evidence>
<evidence type="ECO:0000256" key="2">
    <source>
        <dbReference type="ARBA" id="ARBA00022679"/>
    </source>
</evidence>
<feature type="region of interest" description="Disordered" evidence="4">
    <location>
        <begin position="565"/>
        <end position="592"/>
    </location>
</feature>
<dbReference type="OrthoDB" id="1728974at2759"/>
<dbReference type="SUPFAM" id="SSF53067">
    <property type="entry name" value="Actin-like ATPase domain"/>
    <property type="match status" value="1"/>
</dbReference>
<dbReference type="PANTHER" id="PTHR10196:SF57">
    <property type="entry name" value="XYLULOSE KINASE"/>
    <property type="match status" value="1"/>
</dbReference>
<gene>
    <name evidence="5" type="ORF">PHLCEN_2v7862</name>
</gene>
<dbReference type="STRING" id="98765.A0A2R6NV70"/>
<proteinExistence type="inferred from homology"/>
<dbReference type="EMBL" id="MLYV02000794">
    <property type="protein sequence ID" value="PSR77431.1"/>
    <property type="molecule type" value="Genomic_DNA"/>
</dbReference>
<accession>A0A2R6NV70</accession>
<protein>
    <recommendedName>
        <fullName evidence="7">Actin-like ATPase domain-containing protein</fullName>
    </recommendedName>
</protein>
<dbReference type="InterPro" id="IPR043129">
    <property type="entry name" value="ATPase_NBD"/>
</dbReference>
<evidence type="ECO:0000313" key="6">
    <source>
        <dbReference type="Proteomes" id="UP000186601"/>
    </source>
</evidence>
<dbReference type="PANTHER" id="PTHR10196">
    <property type="entry name" value="SUGAR KINASE"/>
    <property type="match status" value="1"/>
</dbReference>
<dbReference type="GO" id="GO:0004856">
    <property type="term" value="F:D-xylulokinase activity"/>
    <property type="evidence" value="ECO:0007669"/>
    <property type="project" value="TreeGrafter"/>
</dbReference>
<evidence type="ECO:0008006" key="7">
    <source>
        <dbReference type="Google" id="ProtNLM"/>
    </source>
</evidence>
<feature type="region of interest" description="Disordered" evidence="4">
    <location>
        <begin position="482"/>
        <end position="509"/>
    </location>
</feature>
<comment type="similarity">
    <text evidence="1">Belongs to the FGGY kinase family.</text>
</comment>
<dbReference type="AlphaFoldDB" id="A0A2R6NV70"/>
<evidence type="ECO:0000256" key="4">
    <source>
        <dbReference type="SAM" id="MobiDB-lite"/>
    </source>
</evidence>
<sequence>MHQQISTSFSLPNTAVAQDTSAHTHALALEASLGGAEPMSARVGTCAQSSLIAAQILRVRDTWPEVWRGTERVQIASSFLASLVCGAFVGMGEAEASATGMWVHSTTPGTQSHWDDGVLEIIGGNRDEGRRIWGWLGDVDISGGRRRIGNVSRYLVERYGFDPETIITPFTADYLSTYLSLCPSPSDAVLSFGPMDSLMTPAPHYVPSRLYNVFPHPAQDASEKRRYVTMLTSRNADVPRALVRDMYTKSWSAFDRLVAIVPPGGSIGLDDKLFSFWLLQGDSYPLGHVKGIFRFETGIKVNEFRDLRANPRCLLESQLLSFRTRWSRMIASGVLGPNSGRSRQANNASPSPIVGQQKRPVMNAAGFNIYGLTFDPYDYNPLPSRVLATGAAANFPSVSNLVGDIFNAPVLVPTTQIDAAQIVPHRNAPATGYPARAALGGAYVARWVWGKERGTSAGTGRGGFEEEVRRLLSKRWASSGGIPLRTSINTPPAGSKPGSGASTPYGHGGRSGLGANILIEVDEEDVDDITAPNGSSLYGLGMGFDDVLDGNGRLRTYTGSTVGTTMSGTTLETSSTAYTTPDLGSGSPNPGDAAVAPGTTTLVPVTALPTSEAELQLGMAKVAEPDVDAFMSYASIVPEYCRLEGMLVKSIV</sequence>
<dbReference type="GO" id="GO:0005997">
    <property type="term" value="P:xylulose metabolic process"/>
    <property type="evidence" value="ECO:0007669"/>
    <property type="project" value="TreeGrafter"/>
</dbReference>